<evidence type="ECO:0000256" key="7">
    <source>
        <dbReference type="SAM" id="Phobius"/>
    </source>
</evidence>
<keyword evidence="5" id="KW-0408">Iron</keyword>
<feature type="transmembrane region" description="Helical" evidence="7">
    <location>
        <begin position="18"/>
        <end position="37"/>
    </location>
</feature>
<keyword evidence="3" id="KW-0479">Metal-binding</keyword>
<dbReference type="PROSITE" id="PS51379">
    <property type="entry name" value="4FE4S_FER_2"/>
    <property type="match status" value="2"/>
</dbReference>
<evidence type="ECO:0000256" key="4">
    <source>
        <dbReference type="ARBA" id="ARBA00022982"/>
    </source>
</evidence>
<keyword evidence="1" id="KW-0813">Transport</keyword>
<proteinExistence type="predicted"/>
<keyword evidence="2" id="KW-0004">4Fe-4S</keyword>
<evidence type="ECO:0000313" key="9">
    <source>
        <dbReference type="EMBL" id="HHS01131.1"/>
    </source>
</evidence>
<dbReference type="GO" id="GO:0051539">
    <property type="term" value="F:4 iron, 4 sulfur cluster binding"/>
    <property type="evidence" value="ECO:0007669"/>
    <property type="project" value="UniProtKB-KW"/>
</dbReference>
<feature type="transmembrane region" description="Helical" evidence="7">
    <location>
        <begin position="126"/>
        <end position="146"/>
    </location>
</feature>
<dbReference type="EMBL" id="DRUZ01000012">
    <property type="protein sequence ID" value="HHS01131.1"/>
    <property type="molecule type" value="Genomic_DNA"/>
</dbReference>
<keyword evidence="7" id="KW-1133">Transmembrane helix</keyword>
<keyword evidence="4" id="KW-0249">Electron transport</keyword>
<evidence type="ECO:0000259" key="8">
    <source>
        <dbReference type="PROSITE" id="PS51379"/>
    </source>
</evidence>
<dbReference type="Pfam" id="PF13237">
    <property type="entry name" value="Fer4_10"/>
    <property type="match status" value="1"/>
</dbReference>
<sequence>MEFLERKNEKRLKIDKSYIAKIFLAFVFFGVLIGGLFYPKVGLFAFVCMIGSLLLSFYKGRDWCYRFCPRGAFLDEFVAKASFNKNIPSVLKSKVAKAFMLTFFVVMMSANALLSGGDLEKFGKGIVMLLWLTTLIAIILGILFRARTWCVLCPMGTVSGVVGKKRGTLKIDAQKCVSCNLCNKNCPMEVEVCYFKENGNIESVNCIRCKSCAVICPKNAIEIAQ</sequence>
<evidence type="ECO:0000256" key="1">
    <source>
        <dbReference type="ARBA" id="ARBA00022448"/>
    </source>
</evidence>
<dbReference type="GO" id="GO:0005886">
    <property type="term" value="C:plasma membrane"/>
    <property type="evidence" value="ECO:0007669"/>
    <property type="project" value="TreeGrafter"/>
</dbReference>
<keyword evidence="7" id="KW-0812">Transmembrane</keyword>
<evidence type="ECO:0000256" key="3">
    <source>
        <dbReference type="ARBA" id="ARBA00022723"/>
    </source>
</evidence>
<keyword evidence="6" id="KW-0411">Iron-sulfur</keyword>
<dbReference type="InterPro" id="IPR051684">
    <property type="entry name" value="Electron_Trans/Redox"/>
</dbReference>
<evidence type="ECO:0000256" key="6">
    <source>
        <dbReference type="ARBA" id="ARBA00023014"/>
    </source>
</evidence>
<comment type="caution">
    <text evidence="9">The sequence shown here is derived from an EMBL/GenBank/DDBJ whole genome shotgun (WGS) entry which is preliminary data.</text>
</comment>
<dbReference type="GO" id="GO:0046872">
    <property type="term" value="F:metal ion binding"/>
    <property type="evidence" value="ECO:0007669"/>
    <property type="project" value="UniProtKB-KW"/>
</dbReference>
<dbReference type="AlphaFoldDB" id="A0A7C5YZI0"/>
<feature type="domain" description="4Fe-4S ferredoxin-type" evidence="8">
    <location>
        <begin position="167"/>
        <end position="190"/>
    </location>
</feature>
<accession>A0A7C5YZI0</accession>
<reference evidence="9" key="1">
    <citation type="journal article" date="2020" name="mSystems">
        <title>Genome- and Community-Level Interaction Insights into Carbon Utilization and Element Cycling Functions of Hydrothermarchaeota in Hydrothermal Sediment.</title>
        <authorList>
            <person name="Zhou Z."/>
            <person name="Liu Y."/>
            <person name="Xu W."/>
            <person name="Pan J."/>
            <person name="Luo Z.H."/>
            <person name="Li M."/>
        </authorList>
    </citation>
    <scope>NUCLEOTIDE SEQUENCE [LARGE SCALE GENOMIC DNA]</scope>
    <source>
        <strain evidence="9">SpSt-102</strain>
    </source>
</reference>
<organism evidence="9">
    <name type="scientific">Caldicellulosiruptor owensensis</name>
    <dbReference type="NCBI Taxonomy" id="55205"/>
    <lineage>
        <taxon>Bacteria</taxon>
        <taxon>Bacillati</taxon>
        <taxon>Bacillota</taxon>
        <taxon>Bacillota incertae sedis</taxon>
        <taxon>Caldicellulosiruptorales</taxon>
        <taxon>Caldicellulosiruptoraceae</taxon>
        <taxon>Caldicellulosiruptor</taxon>
    </lineage>
</organism>
<name>A0A7C5YZI0_9FIRM</name>
<dbReference type="PANTHER" id="PTHR30176:SF3">
    <property type="entry name" value="FERREDOXIN-TYPE PROTEIN NAPH"/>
    <property type="match status" value="1"/>
</dbReference>
<dbReference type="PANTHER" id="PTHR30176">
    <property type="entry name" value="FERREDOXIN-TYPE PROTEIN NAPH"/>
    <property type="match status" value="1"/>
</dbReference>
<gene>
    <name evidence="9" type="ORF">ENL71_01075</name>
</gene>
<dbReference type="Gene3D" id="3.30.70.20">
    <property type="match status" value="1"/>
</dbReference>
<feature type="domain" description="4Fe-4S ferredoxin-type" evidence="8">
    <location>
        <begin position="197"/>
        <end position="225"/>
    </location>
</feature>
<evidence type="ECO:0000256" key="2">
    <source>
        <dbReference type="ARBA" id="ARBA00022485"/>
    </source>
</evidence>
<dbReference type="InterPro" id="IPR017900">
    <property type="entry name" value="4Fe4S_Fe_S_CS"/>
</dbReference>
<evidence type="ECO:0000256" key="5">
    <source>
        <dbReference type="ARBA" id="ARBA00023004"/>
    </source>
</evidence>
<feature type="transmembrane region" description="Helical" evidence="7">
    <location>
        <begin position="43"/>
        <end position="60"/>
    </location>
</feature>
<dbReference type="Pfam" id="PF12801">
    <property type="entry name" value="Fer4_5"/>
    <property type="match status" value="2"/>
</dbReference>
<keyword evidence="7" id="KW-0472">Membrane</keyword>
<dbReference type="PROSITE" id="PS00198">
    <property type="entry name" value="4FE4S_FER_1"/>
    <property type="match status" value="1"/>
</dbReference>
<dbReference type="InterPro" id="IPR017896">
    <property type="entry name" value="4Fe4S_Fe-S-bd"/>
</dbReference>
<protein>
    <submittedName>
        <fullName evidence="9">4Fe-4S binding protein</fullName>
    </submittedName>
</protein>
<dbReference type="SUPFAM" id="SSF54862">
    <property type="entry name" value="4Fe-4S ferredoxins"/>
    <property type="match status" value="1"/>
</dbReference>
<feature type="transmembrane region" description="Helical" evidence="7">
    <location>
        <begin position="95"/>
        <end position="114"/>
    </location>
</feature>